<feature type="compositionally biased region" description="Gly residues" evidence="1">
    <location>
        <begin position="422"/>
        <end position="444"/>
    </location>
</feature>
<feature type="compositionally biased region" description="Basic and acidic residues" evidence="1">
    <location>
        <begin position="445"/>
        <end position="469"/>
    </location>
</feature>
<dbReference type="AlphaFoldDB" id="A0A914LG62"/>
<protein>
    <submittedName>
        <fullName evidence="3">Uncharacterized protein</fullName>
    </submittedName>
</protein>
<dbReference type="PANTHER" id="PTHR13265">
    <property type="entry name" value="THO COMPLEX SUBUNIT 1"/>
    <property type="match status" value="1"/>
</dbReference>
<dbReference type="PANTHER" id="PTHR13265:SF0">
    <property type="entry name" value="HPR1"/>
    <property type="match status" value="1"/>
</dbReference>
<sequence length="469" mass="53740">MEIDYDCDNKNDVKMINLDDKNSNNSFKNNSNIGQRLNVDLSERTFCAKYLTSEKLFPFLMSDSQFRRYFLLQFLIISNYLASRTRPKEALELNSTQEETLQSLMDKCYNLLRETYPNGSRFASSVKKLLLREKQWCSWKADGFPDLFNNSNIQSSSCDDIKFERKQISTRYVANSIDLGNSELTRLWTIEKDNLTACKNVKRNCIPNLKSFLEEALDELDPEQQVEEKYQSVNDEHYQWMASRFLLMNSDQHINHASQDANMKMFEKPSEKDAIAVFLRRSIQVAAENVPELKSRAQQIQASIEKIKKQENDRLEEQARVAKELEIAKAKELELAKVREMELRLKEEKIKIQEKERALPEDLSTKSISKSNNNNSKELERRGGGGGGGGKEKTTPTTTTKNELEQQRRGREEERRRKRRGGGGNEVSSGGGGGGGRGSEGGGRGGKEDEAKKRRSEEKRRSNIESSKL</sequence>
<organism evidence="2 3">
    <name type="scientific">Meloidogyne incognita</name>
    <name type="common">Southern root-knot nematode worm</name>
    <name type="synonym">Oxyuris incognita</name>
    <dbReference type="NCBI Taxonomy" id="6306"/>
    <lineage>
        <taxon>Eukaryota</taxon>
        <taxon>Metazoa</taxon>
        <taxon>Ecdysozoa</taxon>
        <taxon>Nematoda</taxon>
        <taxon>Chromadorea</taxon>
        <taxon>Rhabditida</taxon>
        <taxon>Tylenchina</taxon>
        <taxon>Tylenchomorpha</taxon>
        <taxon>Tylenchoidea</taxon>
        <taxon>Meloidogynidae</taxon>
        <taxon>Meloidogyninae</taxon>
        <taxon>Meloidogyne</taxon>
        <taxon>Meloidogyne incognita group</taxon>
    </lineage>
</organism>
<dbReference type="Pfam" id="PF11957">
    <property type="entry name" value="efThoc1"/>
    <property type="match status" value="1"/>
</dbReference>
<evidence type="ECO:0000256" key="1">
    <source>
        <dbReference type="SAM" id="MobiDB-lite"/>
    </source>
</evidence>
<feature type="compositionally biased region" description="Basic and acidic residues" evidence="1">
    <location>
        <begin position="402"/>
        <end position="415"/>
    </location>
</feature>
<name>A0A914LG62_MELIC</name>
<evidence type="ECO:0000313" key="3">
    <source>
        <dbReference type="WBParaSite" id="Minc3s00476g12990"/>
    </source>
</evidence>
<reference evidence="3" key="1">
    <citation type="submission" date="2022-11" db="UniProtKB">
        <authorList>
            <consortium name="WormBaseParasite"/>
        </authorList>
    </citation>
    <scope>IDENTIFICATION</scope>
</reference>
<dbReference type="Proteomes" id="UP000887563">
    <property type="component" value="Unplaced"/>
</dbReference>
<feature type="compositionally biased region" description="Low complexity" evidence="1">
    <location>
        <begin position="366"/>
        <end position="376"/>
    </location>
</feature>
<keyword evidence="2" id="KW-1185">Reference proteome</keyword>
<dbReference type="GO" id="GO:0006406">
    <property type="term" value="P:mRNA export from nucleus"/>
    <property type="evidence" value="ECO:0007669"/>
    <property type="project" value="TreeGrafter"/>
</dbReference>
<feature type="region of interest" description="Disordered" evidence="1">
    <location>
        <begin position="357"/>
        <end position="469"/>
    </location>
</feature>
<accession>A0A914LG62</accession>
<dbReference type="InterPro" id="IPR021861">
    <property type="entry name" value="THO_THOC1"/>
</dbReference>
<evidence type="ECO:0000313" key="2">
    <source>
        <dbReference type="Proteomes" id="UP000887563"/>
    </source>
</evidence>
<proteinExistence type="predicted"/>
<dbReference type="WBParaSite" id="Minc3s00476g12990">
    <property type="protein sequence ID" value="Minc3s00476g12990"/>
    <property type="gene ID" value="Minc3s00476g12990"/>
</dbReference>
<dbReference type="GO" id="GO:0000445">
    <property type="term" value="C:THO complex part of transcription export complex"/>
    <property type="evidence" value="ECO:0007669"/>
    <property type="project" value="TreeGrafter"/>
</dbReference>